<dbReference type="Proteomes" id="UP001212326">
    <property type="component" value="Chromosome"/>
</dbReference>
<organism evidence="1 2">
    <name type="scientific">Streptomyces camelliae</name>
    <dbReference type="NCBI Taxonomy" id="3004093"/>
    <lineage>
        <taxon>Bacteria</taxon>
        <taxon>Bacillati</taxon>
        <taxon>Actinomycetota</taxon>
        <taxon>Actinomycetes</taxon>
        <taxon>Kitasatosporales</taxon>
        <taxon>Streptomycetaceae</taxon>
        <taxon>Streptomyces</taxon>
    </lineage>
</organism>
<keyword evidence="2" id="KW-1185">Reference proteome</keyword>
<dbReference type="RefSeq" id="WP_270079366.1">
    <property type="nucleotide sequence ID" value="NZ_CP115300.1"/>
</dbReference>
<evidence type="ECO:0008006" key="3">
    <source>
        <dbReference type="Google" id="ProtNLM"/>
    </source>
</evidence>
<accession>A0ABY7NT44</accession>
<evidence type="ECO:0000313" key="2">
    <source>
        <dbReference type="Proteomes" id="UP001212326"/>
    </source>
</evidence>
<protein>
    <recommendedName>
        <fullName evidence="3">Tyr recombinase domain-containing protein</fullName>
    </recommendedName>
</protein>
<reference evidence="1 2" key="1">
    <citation type="submission" date="2022-12" db="EMBL/GenBank/DDBJ databases">
        <authorList>
            <person name="Mo P."/>
        </authorList>
    </citation>
    <scope>NUCLEOTIDE SEQUENCE [LARGE SCALE GENOMIC DNA]</scope>
    <source>
        <strain evidence="1 2">HUAS 2-6</strain>
    </source>
</reference>
<dbReference type="EMBL" id="CP115300">
    <property type="protein sequence ID" value="WBO61403.1"/>
    <property type="molecule type" value="Genomic_DNA"/>
</dbReference>
<evidence type="ECO:0000313" key="1">
    <source>
        <dbReference type="EMBL" id="WBO61403.1"/>
    </source>
</evidence>
<proteinExistence type="predicted"/>
<gene>
    <name evidence="1" type="ORF">O1G22_00110</name>
</gene>
<sequence length="199" mass="22672">MKQSVRSFYLDLSQWALDPARWGEWAAPCPISEAECVTKKRDQQQKSRSDQRTREWMPVLPVLVRTAERRLAEARERLDAIDTAPLGSTIAVHGVTLTLSSTTRRIDGRPETVYDASGALWYPRREEKRAFFAWATIEILRHTGIRIEELLELSHYSIVRYKLPTTGETVPLLQIAPSKTDKERLLLISPELAVSSAQS</sequence>
<name>A0ABY7NT44_9ACTN</name>